<dbReference type="SMART" id="SM00487">
    <property type="entry name" value="DEXDc"/>
    <property type="match status" value="1"/>
</dbReference>
<dbReference type="Gene3D" id="3.40.50.300">
    <property type="entry name" value="P-loop containing nucleotide triphosphate hydrolases"/>
    <property type="match status" value="1"/>
</dbReference>
<keyword evidence="4" id="KW-0067">ATP-binding</keyword>
<organism evidence="4 5">
    <name type="scientific">Sphaerotilus microaerophilus</name>
    <dbReference type="NCBI Taxonomy" id="2914710"/>
    <lineage>
        <taxon>Bacteria</taxon>
        <taxon>Pseudomonadati</taxon>
        <taxon>Pseudomonadota</taxon>
        <taxon>Betaproteobacteria</taxon>
        <taxon>Burkholderiales</taxon>
        <taxon>Sphaerotilaceae</taxon>
        <taxon>Sphaerotilus</taxon>
    </lineage>
</organism>
<dbReference type="CDD" id="cd18793">
    <property type="entry name" value="SF2_C_SNF"/>
    <property type="match status" value="1"/>
</dbReference>
<dbReference type="InterPro" id="IPR014001">
    <property type="entry name" value="Helicase_ATP-bd"/>
</dbReference>
<dbReference type="InterPro" id="IPR050496">
    <property type="entry name" value="SNF2_RAD54_helicase_repair"/>
</dbReference>
<dbReference type="Gene3D" id="3.40.50.10810">
    <property type="entry name" value="Tandem AAA-ATPase domain"/>
    <property type="match status" value="1"/>
</dbReference>
<keyword evidence="4" id="KW-0347">Helicase</keyword>
<evidence type="ECO:0000313" key="5">
    <source>
        <dbReference type="Proteomes" id="UP001057498"/>
    </source>
</evidence>
<name>A0ABM7YNX7_9BURK</name>
<dbReference type="PANTHER" id="PTHR45629:SF7">
    <property type="entry name" value="DNA EXCISION REPAIR PROTEIN ERCC-6-RELATED"/>
    <property type="match status" value="1"/>
</dbReference>
<dbReference type="Proteomes" id="UP001057498">
    <property type="component" value="Chromosome"/>
</dbReference>
<feature type="domain" description="Helicase ATP-binding" evidence="2">
    <location>
        <begin position="465"/>
        <end position="645"/>
    </location>
</feature>
<dbReference type="InterPro" id="IPR000330">
    <property type="entry name" value="SNF2_N"/>
</dbReference>
<sequence length="947" mass="104056">MKWELDDRGARAELGQPLPRFLQQAPVAVAAALQELDEHFGLGLAGEAASVLTLPAEAVAALTEGVALKLGLPANTPLSLDVRANGAIGATGCRLQARWLLPGKTLPARGAASVGPWVDWQGERTRMPAAMFESLLAVERFNALTGGEDLVDRQLQAWAEIRQALGEDGAERLTDSYLRGFRVVVPSAFTLSITEDDAGQVQLAPVLLREAEDLGAEQPARLRALTEADEALMVQRLDQQRPGASAFALGGGTYVVVEEPLRVCLEKVRQLRQAPAEERKRAARAPEAIIRELLGTTEAEPLPFVETESYAERVRDIAEWKPPVLPWIKIASQDWAAPVEMGLRIGGKDVPMDAALLGSLLEAMNEAVARHAPTARVDDIELDATPANCRALQALHRTLTRTGADGPAAGADPTAPEVLIIETNFDGEDFDHARVERRPGQTGWPTGVLTRPKPHQETGVRWLQAHWVQGSKGAMLCDDMGLGKSYQALVFARWIREEMLSGRIERRPILMVAPVGLLANWEREAEAHLAGDGLGDVLRAYGPDMRTLKRGSHRLGTAGLDTARLTGADIVFTNYEAVNEYQLSFGAIRFALVILDEAQKIKSPATRVTHAVKALNADFMLAMTGTPVENRLADLWCVADAVQPGALKDLRSFSARFEAEPSNVSALREAIWQEEAECFEAPRLLLRRLKSEKLQGLPSKHEHEIALPMPLRQAEVYERSLTVFQEKGPSATLELIHALRRSSLHPNLVDGGARHGDELVIGDSARMLAMFSVLDQVAARREKALVFLESLDLQEAGQLPHLIQRRYGLSRLPMVINGQVPTAERQARVERFQTEADFDVMLLSPRAGGVGLTLTAANHVIHLSRWWNPAVEDQCSDRVYRIGQAKEVHIYYPMALLPGREDFSFDIQLQQLMARKRDLARQLLIAPAFTHDDYVALWKGTTGQSTK</sequence>
<evidence type="ECO:0000259" key="2">
    <source>
        <dbReference type="PROSITE" id="PS51192"/>
    </source>
</evidence>
<dbReference type="Pfam" id="PF00271">
    <property type="entry name" value="Helicase_C"/>
    <property type="match status" value="1"/>
</dbReference>
<keyword evidence="1" id="KW-0378">Hydrolase</keyword>
<dbReference type="InterPro" id="IPR001650">
    <property type="entry name" value="Helicase_C-like"/>
</dbReference>
<dbReference type="GO" id="GO:0004386">
    <property type="term" value="F:helicase activity"/>
    <property type="evidence" value="ECO:0007669"/>
    <property type="project" value="UniProtKB-KW"/>
</dbReference>
<feature type="domain" description="Helicase C-terminal" evidence="3">
    <location>
        <begin position="773"/>
        <end position="928"/>
    </location>
</feature>
<reference evidence="4" key="1">
    <citation type="submission" date="2022-04" db="EMBL/GenBank/DDBJ databases">
        <title>Whole genome sequence of Sphaerotilus sp. FB-5.</title>
        <authorList>
            <person name="Takeda M."/>
            <person name="Narihara S."/>
            <person name="Akimoto M."/>
            <person name="Akimoto R."/>
            <person name="Nishiyashiki S."/>
            <person name="Murakami T."/>
        </authorList>
    </citation>
    <scope>NUCLEOTIDE SEQUENCE</scope>
    <source>
        <strain evidence="4">FB-5</strain>
    </source>
</reference>
<dbReference type="SUPFAM" id="SSF52540">
    <property type="entry name" value="P-loop containing nucleoside triphosphate hydrolases"/>
    <property type="match status" value="2"/>
</dbReference>
<evidence type="ECO:0000313" key="4">
    <source>
        <dbReference type="EMBL" id="BDI06165.1"/>
    </source>
</evidence>
<keyword evidence="5" id="KW-1185">Reference proteome</keyword>
<dbReference type="Pfam" id="PF00176">
    <property type="entry name" value="SNF2-rel_dom"/>
    <property type="match status" value="1"/>
</dbReference>
<dbReference type="InterPro" id="IPR038718">
    <property type="entry name" value="SNF2-like_sf"/>
</dbReference>
<dbReference type="SMART" id="SM00490">
    <property type="entry name" value="HELICc"/>
    <property type="match status" value="1"/>
</dbReference>
<accession>A0ABM7YNX7</accession>
<keyword evidence="4" id="KW-0547">Nucleotide-binding</keyword>
<dbReference type="PANTHER" id="PTHR45629">
    <property type="entry name" value="SNF2/RAD54 FAMILY MEMBER"/>
    <property type="match status" value="1"/>
</dbReference>
<dbReference type="EMBL" id="AP025730">
    <property type="protein sequence ID" value="BDI06165.1"/>
    <property type="molecule type" value="Genomic_DNA"/>
</dbReference>
<proteinExistence type="predicted"/>
<protein>
    <submittedName>
        <fullName evidence="4">Superfamily II DNA/RNA helicase and SNF2 family-related protein</fullName>
    </submittedName>
</protein>
<dbReference type="InterPro" id="IPR049730">
    <property type="entry name" value="SNF2/RAD54-like_C"/>
</dbReference>
<gene>
    <name evidence="4" type="ORF">CATMQ487_31350</name>
</gene>
<dbReference type="RefSeq" id="WP_251969472.1">
    <property type="nucleotide sequence ID" value="NZ_AP025730.1"/>
</dbReference>
<evidence type="ECO:0000259" key="3">
    <source>
        <dbReference type="PROSITE" id="PS51194"/>
    </source>
</evidence>
<evidence type="ECO:0000256" key="1">
    <source>
        <dbReference type="ARBA" id="ARBA00022801"/>
    </source>
</evidence>
<dbReference type="InterPro" id="IPR027417">
    <property type="entry name" value="P-loop_NTPase"/>
</dbReference>
<dbReference type="PROSITE" id="PS51192">
    <property type="entry name" value="HELICASE_ATP_BIND_1"/>
    <property type="match status" value="1"/>
</dbReference>
<dbReference type="PROSITE" id="PS51194">
    <property type="entry name" value="HELICASE_CTER"/>
    <property type="match status" value="1"/>
</dbReference>